<dbReference type="Proteomes" id="UP000197587">
    <property type="component" value="Unassembled WGS sequence"/>
</dbReference>
<dbReference type="InterPro" id="IPR007712">
    <property type="entry name" value="RelE/ParE_toxin"/>
</dbReference>
<evidence type="ECO:0008006" key="4">
    <source>
        <dbReference type="Google" id="ProtNLM"/>
    </source>
</evidence>
<dbReference type="Pfam" id="PF05016">
    <property type="entry name" value="ParE_toxin"/>
    <property type="match status" value="1"/>
</dbReference>
<proteinExistence type="predicted"/>
<name>A0A246B783_9FLAO</name>
<dbReference type="InterPro" id="IPR035093">
    <property type="entry name" value="RelE/ParE_toxin_dom_sf"/>
</dbReference>
<dbReference type="AlphaFoldDB" id="A0A246B783"/>
<keyword evidence="1" id="KW-1277">Toxin-antitoxin system</keyword>
<evidence type="ECO:0000256" key="1">
    <source>
        <dbReference type="ARBA" id="ARBA00022649"/>
    </source>
</evidence>
<sequence length="102" mass="12427">MEFKIVISAEAQLDLEEHYLYYREFANKKVAYQFFKSFETTKNSIAKNPYFRIWFDDFRGFPLKKFPFIIFYFIDAEKNTIVISRLFHTSQNPEKYPKKSEP</sequence>
<gene>
    <name evidence="2" type="ORF">AP75_12290</name>
</gene>
<protein>
    <recommendedName>
        <fullName evidence="4">Plasmid stabilization protein</fullName>
    </recommendedName>
</protein>
<dbReference type="RefSeq" id="WP_088264875.1">
    <property type="nucleotide sequence ID" value="NZ_JASZ02000034.1"/>
</dbReference>
<organism evidence="2 3">
    <name type="scientific">Kaistella haifensis DSM 19056</name>
    <dbReference type="NCBI Taxonomy" id="1450526"/>
    <lineage>
        <taxon>Bacteria</taxon>
        <taxon>Pseudomonadati</taxon>
        <taxon>Bacteroidota</taxon>
        <taxon>Flavobacteriia</taxon>
        <taxon>Flavobacteriales</taxon>
        <taxon>Weeksellaceae</taxon>
        <taxon>Chryseobacterium group</taxon>
        <taxon>Kaistella</taxon>
    </lineage>
</organism>
<dbReference type="Gene3D" id="3.30.2310.20">
    <property type="entry name" value="RelE-like"/>
    <property type="match status" value="1"/>
</dbReference>
<evidence type="ECO:0000313" key="3">
    <source>
        <dbReference type="Proteomes" id="UP000197587"/>
    </source>
</evidence>
<reference evidence="2 3" key="1">
    <citation type="submission" date="2017-05" db="EMBL/GenBank/DDBJ databases">
        <title>Genome of Chryseobacterium haifense.</title>
        <authorList>
            <person name="Newman J.D."/>
        </authorList>
    </citation>
    <scope>NUCLEOTIDE SEQUENCE [LARGE SCALE GENOMIC DNA]</scope>
    <source>
        <strain evidence="2 3">DSM 19056</strain>
    </source>
</reference>
<dbReference type="EMBL" id="JASZ02000034">
    <property type="protein sequence ID" value="OWK97248.1"/>
    <property type="molecule type" value="Genomic_DNA"/>
</dbReference>
<comment type="caution">
    <text evidence="2">The sequence shown here is derived from an EMBL/GenBank/DDBJ whole genome shotgun (WGS) entry which is preliminary data.</text>
</comment>
<accession>A0A246B783</accession>
<keyword evidence="3" id="KW-1185">Reference proteome</keyword>
<evidence type="ECO:0000313" key="2">
    <source>
        <dbReference type="EMBL" id="OWK97248.1"/>
    </source>
</evidence>